<dbReference type="AlphaFoldDB" id="A0A3B0VN50"/>
<reference evidence="4" key="1">
    <citation type="submission" date="2018-06" db="EMBL/GenBank/DDBJ databases">
        <authorList>
            <person name="Zhirakovskaya E."/>
        </authorList>
    </citation>
    <scope>NUCLEOTIDE SEQUENCE</scope>
</reference>
<evidence type="ECO:0000256" key="2">
    <source>
        <dbReference type="ARBA" id="ARBA00022695"/>
    </source>
</evidence>
<dbReference type="Gene3D" id="3.40.50.620">
    <property type="entry name" value="HUPs"/>
    <property type="match status" value="1"/>
</dbReference>
<dbReference type="GO" id="GO:0000309">
    <property type="term" value="F:nicotinamide-nucleotide adenylyltransferase activity"/>
    <property type="evidence" value="ECO:0007669"/>
    <property type="project" value="UniProtKB-EC"/>
</dbReference>
<accession>A0A3B0VN50</accession>
<dbReference type="InterPro" id="IPR014729">
    <property type="entry name" value="Rossmann-like_a/b/a_fold"/>
</dbReference>
<keyword evidence="1 4" id="KW-0808">Transferase</keyword>
<dbReference type="Pfam" id="PF01467">
    <property type="entry name" value="CTP_transf_like"/>
    <property type="match status" value="1"/>
</dbReference>
<name>A0A3B0VN50_9ZZZZ</name>
<gene>
    <name evidence="4" type="ORF">MNBD_DELTA04-1677</name>
</gene>
<dbReference type="EMBL" id="UOEY01000058">
    <property type="protein sequence ID" value="VAW38289.1"/>
    <property type="molecule type" value="Genomic_DNA"/>
</dbReference>
<proteinExistence type="predicted"/>
<dbReference type="PANTHER" id="PTHR21342:SF0">
    <property type="entry name" value="BIFUNCTIONAL NMN ADENYLYLTRANSFERASE_NUDIX HYDROLASE"/>
    <property type="match status" value="1"/>
</dbReference>
<dbReference type="EC" id="2.7.7.1" evidence="4"/>
<protein>
    <submittedName>
        <fullName evidence="4">Nicotinamide-nucleotide adenylyltransferase, NadM family</fullName>
        <ecNumber evidence="4">2.7.7.1</ecNumber>
    </submittedName>
</protein>
<feature type="domain" description="Cytidyltransferase-like" evidence="3">
    <location>
        <begin position="7"/>
        <end position="151"/>
    </location>
</feature>
<evidence type="ECO:0000256" key="1">
    <source>
        <dbReference type="ARBA" id="ARBA00022679"/>
    </source>
</evidence>
<evidence type="ECO:0000259" key="3">
    <source>
        <dbReference type="Pfam" id="PF01467"/>
    </source>
</evidence>
<dbReference type="InterPro" id="IPR004821">
    <property type="entry name" value="Cyt_trans-like"/>
</dbReference>
<organism evidence="4">
    <name type="scientific">hydrothermal vent metagenome</name>
    <dbReference type="NCBI Taxonomy" id="652676"/>
    <lineage>
        <taxon>unclassified sequences</taxon>
        <taxon>metagenomes</taxon>
        <taxon>ecological metagenomes</taxon>
    </lineage>
</organism>
<dbReference type="SUPFAM" id="SSF52374">
    <property type="entry name" value="Nucleotidylyl transferase"/>
    <property type="match status" value="1"/>
</dbReference>
<sequence>MFKQGVIHGRFQVLHNDHIKYLLAGKARCEHLVVGITNPDPTLTRQDAADSSRSAPDANPLTYYERYCMVNAALAESGPGPESFSVVPFPINFPELYKYYVPLDAVFFLTIYDAWGEKKLQMLQTMGLKTEVLWRRHPEDKGLSSTAIRRKITAGEPWEHLVPAATARLVGEFAIAARLRAAAGRRNV</sequence>
<evidence type="ECO:0000313" key="4">
    <source>
        <dbReference type="EMBL" id="VAW38289.1"/>
    </source>
</evidence>
<dbReference type="PANTHER" id="PTHR21342">
    <property type="entry name" value="PHOSPHOPANTETHEINE ADENYLYLTRANSFERASE"/>
    <property type="match status" value="1"/>
</dbReference>
<keyword evidence="2 4" id="KW-0548">Nucleotidyltransferase</keyword>